<evidence type="ECO:0000256" key="5">
    <source>
        <dbReference type="ARBA" id="ARBA00012541"/>
    </source>
</evidence>
<sequence length="647" mass="75955">MDHNLIVKFHQGMCLDAHQIFGAHFTVEDGVEGVRFCVWAPEAFSITVIGEFNGWDTKANPMKRLEEDGSIWVCFIPKVKELAEYKYHIQTKYGRYVDRADPYAFYSELRPGTASKVYHMDGYEWQDSKWMKERTRNFDRPLNIYEAHLGSWKFKEEATEEDDGVFYTYEEMIDEIIPYVKKMGYTHLELMPLAEHPFDGSWGYQVTGYFSATSRYGTPKQLMKFIDACHQEGIGVIMDFVPVHFVQDAHGLYEFDGSHLYDYPDINRRYSEWGTAYFDLGREEVRSFMMSSVDFWLSYYHMDGVRFDAISNIIYWRGNKNIGLNDGAVDFMKRCNFHIHERFDDVMMIAEDSSDFPNVTQSTLDGGLGFDYKWDLGWMNDTLKYMGRDPIYRQYHHNDMTFSMAYFYSERFILPFSHDEVVHGKRTIIDKIWGDFDQKFAQLKSLYVYMFSHPGKKLNFMGNELAEFKEWDEKKSLGWNILSFPTHDAFHHFVADLNDLYLAHPAMYRGDYRFDGFKWLIVDDNLQSLFAFTRKSEDGDTLIAVMNFTSNSHDGLRIPVEKPGWYKEILNTDKDIYAGGNMLNQSLLESEEVPWVNEAHSICINLAPFASTILKLEKEKVIKKKEEVSKKEEPVIEKQEKPKVKQK</sequence>
<dbReference type="SUPFAM" id="SSF81296">
    <property type="entry name" value="E set domains"/>
    <property type="match status" value="1"/>
</dbReference>
<comment type="similarity">
    <text evidence="4">Belongs to the glycosyl hydrolase 13 family. GlgB subfamily.</text>
</comment>
<gene>
    <name evidence="15" type="primary">glgB</name>
    <name evidence="15" type="ORF">IAD15_06270</name>
</gene>
<dbReference type="InterPro" id="IPR017853">
    <property type="entry name" value="GH"/>
</dbReference>
<dbReference type="SMART" id="SM00642">
    <property type="entry name" value="Aamy"/>
    <property type="match status" value="1"/>
</dbReference>
<evidence type="ECO:0000256" key="6">
    <source>
        <dbReference type="ARBA" id="ARBA00022600"/>
    </source>
</evidence>
<dbReference type="Pfam" id="PF00128">
    <property type="entry name" value="Alpha-amylase"/>
    <property type="match status" value="1"/>
</dbReference>
<evidence type="ECO:0000256" key="10">
    <source>
        <dbReference type="ARBA" id="ARBA00023277"/>
    </source>
</evidence>
<comment type="function">
    <text evidence="2">Catalyzes the formation of the alpha-1,6-glucosidic linkages in glycogen by scission of a 1,4-alpha-linked oligosaccharide from growing alpha-1,4-glucan chains and the subsequent attachment of the oligosaccharide to the alpha-1,6 position.</text>
</comment>
<dbReference type="AlphaFoldDB" id="A0A9D1L0E0"/>
<keyword evidence="7 15" id="KW-0328">Glycosyltransferase</keyword>
<evidence type="ECO:0000313" key="15">
    <source>
        <dbReference type="EMBL" id="HIU13659.1"/>
    </source>
</evidence>
<dbReference type="InterPro" id="IPR006407">
    <property type="entry name" value="GlgB"/>
</dbReference>
<proteinExistence type="inferred from homology"/>
<dbReference type="InterPro" id="IPR013780">
    <property type="entry name" value="Glyco_hydro_b"/>
</dbReference>
<dbReference type="Gene3D" id="3.20.20.80">
    <property type="entry name" value="Glycosidases"/>
    <property type="match status" value="1"/>
</dbReference>
<evidence type="ECO:0000256" key="2">
    <source>
        <dbReference type="ARBA" id="ARBA00002953"/>
    </source>
</evidence>
<evidence type="ECO:0000256" key="11">
    <source>
        <dbReference type="NCBIfam" id="TIGR01515"/>
    </source>
</evidence>
<dbReference type="CDD" id="cd11322">
    <property type="entry name" value="AmyAc_Glg_BE"/>
    <property type="match status" value="1"/>
</dbReference>
<dbReference type="InterPro" id="IPR037439">
    <property type="entry name" value="Branching_enzy"/>
</dbReference>
<feature type="domain" description="Glycosyl hydrolase family 13 catalytic" evidence="14">
    <location>
        <begin position="146"/>
        <end position="491"/>
    </location>
</feature>
<dbReference type="GO" id="GO:0005829">
    <property type="term" value="C:cytosol"/>
    <property type="evidence" value="ECO:0007669"/>
    <property type="project" value="TreeGrafter"/>
</dbReference>
<dbReference type="Proteomes" id="UP000824175">
    <property type="component" value="Unassembled WGS sequence"/>
</dbReference>
<dbReference type="GO" id="GO:0003844">
    <property type="term" value="F:1,4-alpha-glucan branching enzyme activity"/>
    <property type="evidence" value="ECO:0007669"/>
    <property type="project" value="UniProtKB-UniRule"/>
</dbReference>
<comment type="pathway">
    <text evidence="3">Glycan biosynthesis; glycogen biosynthesis.</text>
</comment>
<dbReference type="InterPro" id="IPR044143">
    <property type="entry name" value="GlgB_N_E_set_prok"/>
</dbReference>
<keyword evidence="8 15" id="KW-0808">Transferase</keyword>
<evidence type="ECO:0000256" key="4">
    <source>
        <dbReference type="ARBA" id="ARBA00009000"/>
    </source>
</evidence>
<dbReference type="InterPro" id="IPR013783">
    <property type="entry name" value="Ig-like_fold"/>
</dbReference>
<evidence type="ECO:0000256" key="9">
    <source>
        <dbReference type="ARBA" id="ARBA00023056"/>
    </source>
</evidence>
<dbReference type="InterPro" id="IPR006047">
    <property type="entry name" value="GH13_cat_dom"/>
</dbReference>
<name>A0A9D1L0E0_9FIRM</name>
<reference evidence="15" key="2">
    <citation type="journal article" date="2021" name="PeerJ">
        <title>Extensive microbial diversity within the chicken gut microbiome revealed by metagenomics and culture.</title>
        <authorList>
            <person name="Gilroy R."/>
            <person name="Ravi A."/>
            <person name="Getino M."/>
            <person name="Pursley I."/>
            <person name="Horton D.L."/>
            <person name="Alikhan N.F."/>
            <person name="Baker D."/>
            <person name="Gharbi K."/>
            <person name="Hall N."/>
            <person name="Watson M."/>
            <person name="Adriaenssens E.M."/>
            <person name="Foster-Nyarko E."/>
            <person name="Jarju S."/>
            <person name="Secka A."/>
            <person name="Antonio M."/>
            <person name="Oren A."/>
            <person name="Chaudhuri R.R."/>
            <person name="La Ragione R."/>
            <person name="Hildebrand F."/>
            <person name="Pallen M.J."/>
        </authorList>
    </citation>
    <scope>NUCLEOTIDE SEQUENCE</scope>
    <source>
        <strain evidence="15">CHK195-11698</strain>
    </source>
</reference>
<dbReference type="PANTHER" id="PTHR43651">
    <property type="entry name" value="1,4-ALPHA-GLUCAN-BRANCHING ENZYME"/>
    <property type="match status" value="1"/>
</dbReference>
<dbReference type="InterPro" id="IPR014756">
    <property type="entry name" value="Ig_E-set"/>
</dbReference>
<comment type="catalytic activity">
    <reaction evidence="1">
        <text>Transfers a segment of a (1-&gt;4)-alpha-D-glucan chain to a primary hydroxy group in a similar glucan chain.</text>
        <dbReference type="EC" id="2.4.1.18"/>
    </reaction>
</comment>
<keyword evidence="6" id="KW-0321">Glycogen metabolism</keyword>
<dbReference type="Gene3D" id="2.60.40.1180">
    <property type="entry name" value="Golgi alpha-mannosidase II"/>
    <property type="match status" value="1"/>
</dbReference>
<dbReference type="PANTHER" id="PTHR43651:SF3">
    <property type="entry name" value="1,4-ALPHA-GLUCAN-BRANCHING ENZYME"/>
    <property type="match status" value="1"/>
</dbReference>
<dbReference type="NCBIfam" id="NF008967">
    <property type="entry name" value="PRK12313.1"/>
    <property type="match status" value="1"/>
</dbReference>
<evidence type="ECO:0000256" key="3">
    <source>
        <dbReference type="ARBA" id="ARBA00004964"/>
    </source>
</evidence>
<keyword evidence="10" id="KW-0119">Carbohydrate metabolism</keyword>
<dbReference type="GO" id="GO:0043169">
    <property type="term" value="F:cation binding"/>
    <property type="evidence" value="ECO:0007669"/>
    <property type="project" value="InterPro"/>
</dbReference>
<evidence type="ECO:0000256" key="7">
    <source>
        <dbReference type="ARBA" id="ARBA00022676"/>
    </source>
</evidence>
<dbReference type="InterPro" id="IPR006048">
    <property type="entry name" value="A-amylase/branching_C"/>
</dbReference>
<dbReference type="EMBL" id="DVMJ01000052">
    <property type="protein sequence ID" value="HIU13659.1"/>
    <property type="molecule type" value="Genomic_DNA"/>
</dbReference>
<dbReference type="InterPro" id="IPR004193">
    <property type="entry name" value="Glyco_hydro_13_N"/>
</dbReference>
<feature type="active site" description="Nucleophile" evidence="12">
    <location>
        <position position="308"/>
    </location>
</feature>
<dbReference type="GO" id="GO:0005978">
    <property type="term" value="P:glycogen biosynthetic process"/>
    <property type="evidence" value="ECO:0007669"/>
    <property type="project" value="UniProtKB-UniRule"/>
</dbReference>
<dbReference type="FunFam" id="2.60.40.1180:FF:000002">
    <property type="entry name" value="1,4-alpha-glucan branching enzyme GlgB"/>
    <property type="match status" value="1"/>
</dbReference>
<feature type="region of interest" description="Disordered" evidence="13">
    <location>
        <begin position="626"/>
        <end position="647"/>
    </location>
</feature>
<dbReference type="Pfam" id="PF02922">
    <property type="entry name" value="CBM_48"/>
    <property type="match status" value="1"/>
</dbReference>
<accession>A0A9D1L0E0</accession>
<dbReference type="NCBIfam" id="TIGR01515">
    <property type="entry name" value="branching_enzym"/>
    <property type="match status" value="1"/>
</dbReference>
<keyword evidence="9" id="KW-0320">Glycogen biosynthesis</keyword>
<evidence type="ECO:0000313" key="16">
    <source>
        <dbReference type="Proteomes" id="UP000824175"/>
    </source>
</evidence>
<dbReference type="EC" id="2.4.1.18" evidence="5 11"/>
<dbReference type="CDD" id="cd02855">
    <property type="entry name" value="E_set_GBE_prok_N"/>
    <property type="match status" value="1"/>
</dbReference>
<dbReference type="Pfam" id="PF02806">
    <property type="entry name" value="Alpha-amylase_C"/>
    <property type="match status" value="1"/>
</dbReference>
<dbReference type="PIRSF" id="PIRSF000463">
    <property type="entry name" value="GlgB"/>
    <property type="match status" value="1"/>
</dbReference>
<comment type="caution">
    <text evidence="15">The sequence shown here is derived from an EMBL/GenBank/DDBJ whole genome shotgun (WGS) entry which is preliminary data.</text>
</comment>
<evidence type="ECO:0000256" key="13">
    <source>
        <dbReference type="SAM" id="MobiDB-lite"/>
    </source>
</evidence>
<dbReference type="Gene3D" id="2.60.40.10">
    <property type="entry name" value="Immunoglobulins"/>
    <property type="match status" value="1"/>
</dbReference>
<dbReference type="GO" id="GO:0004553">
    <property type="term" value="F:hydrolase activity, hydrolyzing O-glycosyl compounds"/>
    <property type="evidence" value="ECO:0007669"/>
    <property type="project" value="InterPro"/>
</dbReference>
<protein>
    <recommendedName>
        <fullName evidence="5 11">1,4-alpha-glucan branching enzyme</fullName>
        <ecNumber evidence="5 11">2.4.1.18</ecNumber>
    </recommendedName>
</protein>
<dbReference type="SUPFAM" id="SSF51445">
    <property type="entry name" value="(Trans)glycosidases"/>
    <property type="match status" value="1"/>
</dbReference>
<evidence type="ECO:0000256" key="12">
    <source>
        <dbReference type="PIRSR" id="PIRSR000463-1"/>
    </source>
</evidence>
<dbReference type="NCBIfam" id="NF003811">
    <property type="entry name" value="PRK05402.1"/>
    <property type="match status" value="1"/>
</dbReference>
<dbReference type="SUPFAM" id="SSF51011">
    <property type="entry name" value="Glycosyl hydrolase domain"/>
    <property type="match status" value="1"/>
</dbReference>
<organism evidence="15 16">
    <name type="scientific">Candidatus Fimiplasma intestinipullorum</name>
    <dbReference type="NCBI Taxonomy" id="2840825"/>
    <lineage>
        <taxon>Bacteria</taxon>
        <taxon>Bacillati</taxon>
        <taxon>Bacillota</taxon>
        <taxon>Clostridia</taxon>
        <taxon>Eubacteriales</taxon>
        <taxon>Candidatus Fimiplasma</taxon>
    </lineage>
</organism>
<evidence type="ECO:0000256" key="8">
    <source>
        <dbReference type="ARBA" id="ARBA00022679"/>
    </source>
</evidence>
<evidence type="ECO:0000259" key="14">
    <source>
        <dbReference type="SMART" id="SM00642"/>
    </source>
</evidence>
<evidence type="ECO:0000256" key="1">
    <source>
        <dbReference type="ARBA" id="ARBA00000826"/>
    </source>
</evidence>
<reference evidence="15" key="1">
    <citation type="submission" date="2020-10" db="EMBL/GenBank/DDBJ databases">
        <authorList>
            <person name="Gilroy R."/>
        </authorList>
    </citation>
    <scope>NUCLEOTIDE SEQUENCE</scope>
    <source>
        <strain evidence="15">CHK195-11698</strain>
    </source>
</reference>
<feature type="active site" description="Proton donor" evidence="12">
    <location>
        <position position="351"/>
    </location>
</feature>